<dbReference type="EMBL" id="CP041614">
    <property type="protein sequence ID" value="QDO82646.1"/>
    <property type="molecule type" value="Genomic_DNA"/>
</dbReference>
<organism evidence="2 3">
    <name type="scientific">Shewanella psychropiezotolerans</name>
    <dbReference type="NCBI Taxonomy" id="2593655"/>
    <lineage>
        <taxon>Bacteria</taxon>
        <taxon>Pseudomonadati</taxon>
        <taxon>Pseudomonadota</taxon>
        <taxon>Gammaproteobacteria</taxon>
        <taxon>Alteromonadales</taxon>
        <taxon>Shewanellaceae</taxon>
        <taxon>Shewanella</taxon>
    </lineage>
</organism>
<protein>
    <submittedName>
        <fullName evidence="2">HD domain-containing protein</fullName>
    </submittedName>
</protein>
<proteinExistence type="predicted"/>
<name>A0ABX5WU92_9GAMM</name>
<dbReference type="Pfam" id="PF13487">
    <property type="entry name" value="HD_5"/>
    <property type="match status" value="1"/>
</dbReference>
<evidence type="ECO:0000313" key="2">
    <source>
        <dbReference type="EMBL" id="QDO82646.1"/>
    </source>
</evidence>
<dbReference type="InterPro" id="IPR037522">
    <property type="entry name" value="HD_GYP_dom"/>
</dbReference>
<accession>A0ABX5WU92</accession>
<evidence type="ECO:0000313" key="3">
    <source>
        <dbReference type="Proteomes" id="UP000315947"/>
    </source>
</evidence>
<feature type="domain" description="HD-GYP" evidence="1">
    <location>
        <begin position="2"/>
        <end position="195"/>
    </location>
</feature>
<dbReference type="PROSITE" id="PS51832">
    <property type="entry name" value="HD_GYP"/>
    <property type="match status" value="1"/>
</dbReference>
<keyword evidence="3" id="KW-1185">Reference proteome</keyword>
<dbReference type="InterPro" id="IPR006675">
    <property type="entry name" value="HDIG_dom"/>
</dbReference>
<dbReference type="SUPFAM" id="SSF109604">
    <property type="entry name" value="HD-domain/PDEase-like"/>
    <property type="match status" value="1"/>
</dbReference>
<dbReference type="Gene3D" id="1.10.3210.10">
    <property type="entry name" value="Hypothetical protein af1432"/>
    <property type="match status" value="1"/>
</dbReference>
<dbReference type="Proteomes" id="UP000315947">
    <property type="component" value="Chromosome"/>
</dbReference>
<reference evidence="2 3" key="1">
    <citation type="submission" date="2019-07" db="EMBL/GenBank/DDBJ databases">
        <title>Shewanella sp. YLB-06 whole genomic sequence.</title>
        <authorList>
            <person name="Yu L."/>
        </authorList>
    </citation>
    <scope>NUCLEOTIDE SEQUENCE [LARGE SCALE GENOMIC DNA]</scope>
    <source>
        <strain evidence="2 3">YLB-06</strain>
    </source>
</reference>
<gene>
    <name evidence="2" type="ORF">FM037_04610</name>
</gene>
<evidence type="ECO:0000259" key="1">
    <source>
        <dbReference type="PROSITE" id="PS51832"/>
    </source>
</evidence>
<dbReference type="CDD" id="cd00077">
    <property type="entry name" value="HDc"/>
    <property type="match status" value="1"/>
</dbReference>
<sequence length="195" mass="21434">MDKHGLHQLVAAISAAAAARDHYTATHQKKVSALARRIAQHLELPSNQVECIRISALLHDIGKLGVPSSILSKTGKLRKEEFDLIKVHPAIGEEIFLGVDFEWPVASIIRQHHERLDGSGYPDGLTGDQIHFESKVIAVADVVESISHSRAYRQALGQDKAIEEISKNRGTLYEPCVVDACIALYDLNQGNLFPS</sequence>
<dbReference type="RefSeq" id="WP_144045034.1">
    <property type="nucleotide sequence ID" value="NZ_CP041614.1"/>
</dbReference>
<dbReference type="NCBIfam" id="TIGR00277">
    <property type="entry name" value="HDIG"/>
    <property type="match status" value="1"/>
</dbReference>
<dbReference type="PANTHER" id="PTHR43155:SF2">
    <property type="entry name" value="CYCLIC DI-GMP PHOSPHODIESTERASE PA4108"/>
    <property type="match status" value="1"/>
</dbReference>
<dbReference type="SMART" id="SM00471">
    <property type="entry name" value="HDc"/>
    <property type="match status" value="1"/>
</dbReference>
<dbReference type="PANTHER" id="PTHR43155">
    <property type="entry name" value="CYCLIC DI-GMP PHOSPHODIESTERASE PA4108-RELATED"/>
    <property type="match status" value="1"/>
</dbReference>
<dbReference type="InterPro" id="IPR003607">
    <property type="entry name" value="HD/PDEase_dom"/>
</dbReference>